<feature type="domain" description="HTH araC/xylS-type" evidence="4">
    <location>
        <begin position="231"/>
        <end position="329"/>
    </location>
</feature>
<evidence type="ECO:0000256" key="3">
    <source>
        <dbReference type="ARBA" id="ARBA00023163"/>
    </source>
</evidence>
<organism evidence="5 6">
    <name type="scientific">Gordonia sputi NBRC 100414</name>
    <dbReference type="NCBI Taxonomy" id="1089453"/>
    <lineage>
        <taxon>Bacteria</taxon>
        <taxon>Bacillati</taxon>
        <taxon>Actinomycetota</taxon>
        <taxon>Actinomycetes</taxon>
        <taxon>Mycobacteriales</taxon>
        <taxon>Gordoniaceae</taxon>
        <taxon>Gordonia</taxon>
    </lineage>
</organism>
<evidence type="ECO:0000313" key="6">
    <source>
        <dbReference type="Proteomes" id="UP000005845"/>
    </source>
</evidence>
<dbReference type="InterPro" id="IPR020449">
    <property type="entry name" value="Tscrpt_reg_AraC-type_HTH"/>
</dbReference>
<keyword evidence="3" id="KW-0804">Transcription</keyword>
<comment type="caution">
    <text evidence="5">The sequence shown here is derived from an EMBL/GenBank/DDBJ whole genome shotgun (WGS) entry which is preliminary data.</text>
</comment>
<dbReference type="Proteomes" id="UP000005845">
    <property type="component" value="Unassembled WGS sequence"/>
</dbReference>
<dbReference type="SUPFAM" id="SSF46689">
    <property type="entry name" value="Homeodomain-like"/>
    <property type="match status" value="1"/>
</dbReference>
<dbReference type="Gene3D" id="1.10.10.60">
    <property type="entry name" value="Homeodomain-like"/>
    <property type="match status" value="2"/>
</dbReference>
<dbReference type="GO" id="GO:0043565">
    <property type="term" value="F:sequence-specific DNA binding"/>
    <property type="evidence" value="ECO:0007669"/>
    <property type="project" value="InterPro"/>
</dbReference>
<name>H5U3H1_9ACTN</name>
<dbReference type="PANTHER" id="PTHR46796:SF6">
    <property type="entry name" value="ARAC SUBFAMILY"/>
    <property type="match status" value="1"/>
</dbReference>
<evidence type="ECO:0000259" key="4">
    <source>
        <dbReference type="PROSITE" id="PS01124"/>
    </source>
</evidence>
<keyword evidence="2" id="KW-0238">DNA-binding</keyword>
<reference evidence="5 6" key="1">
    <citation type="submission" date="2012-02" db="EMBL/GenBank/DDBJ databases">
        <title>Whole genome shotgun sequence of Gordonia sputi NBRC 100414.</title>
        <authorList>
            <person name="Yoshida I."/>
            <person name="Hosoyama A."/>
            <person name="Tsuchikane K."/>
            <person name="Katsumata H."/>
            <person name="Yamazaki S."/>
            <person name="Fujita N."/>
        </authorList>
    </citation>
    <scope>NUCLEOTIDE SEQUENCE [LARGE SCALE GENOMIC DNA]</scope>
    <source>
        <strain evidence="5 6">NBRC 100414</strain>
    </source>
</reference>
<dbReference type="InterPro" id="IPR035418">
    <property type="entry name" value="AraC-bd_2"/>
</dbReference>
<protein>
    <submittedName>
        <fullName evidence="5">Putative AraC family transcriptional regulator</fullName>
    </submittedName>
</protein>
<dbReference type="SMART" id="SM00342">
    <property type="entry name" value="HTH_ARAC"/>
    <property type="match status" value="1"/>
</dbReference>
<evidence type="ECO:0000313" key="5">
    <source>
        <dbReference type="EMBL" id="GAB40279.1"/>
    </source>
</evidence>
<evidence type="ECO:0000256" key="1">
    <source>
        <dbReference type="ARBA" id="ARBA00023015"/>
    </source>
</evidence>
<dbReference type="RefSeq" id="WP_005207338.1">
    <property type="nucleotide sequence ID" value="NZ_BAFC01000094.1"/>
</dbReference>
<gene>
    <name evidence="5" type="ORF">GOSPT_096_00090</name>
</gene>
<dbReference type="PANTHER" id="PTHR46796">
    <property type="entry name" value="HTH-TYPE TRANSCRIPTIONAL ACTIVATOR RHAS-RELATED"/>
    <property type="match status" value="1"/>
</dbReference>
<dbReference type="PROSITE" id="PS01124">
    <property type="entry name" value="HTH_ARAC_FAMILY_2"/>
    <property type="match status" value="1"/>
</dbReference>
<dbReference type="InterPro" id="IPR050204">
    <property type="entry name" value="AraC_XylS_family_regulators"/>
</dbReference>
<dbReference type="InterPro" id="IPR018060">
    <property type="entry name" value="HTH_AraC"/>
</dbReference>
<dbReference type="PRINTS" id="PR00032">
    <property type="entry name" value="HTHARAC"/>
</dbReference>
<dbReference type="eggNOG" id="COG2207">
    <property type="taxonomic scope" value="Bacteria"/>
</dbReference>
<dbReference type="AlphaFoldDB" id="H5U3H1"/>
<evidence type="ECO:0000256" key="2">
    <source>
        <dbReference type="ARBA" id="ARBA00023125"/>
    </source>
</evidence>
<dbReference type="GO" id="GO:0003700">
    <property type="term" value="F:DNA-binding transcription factor activity"/>
    <property type="evidence" value="ECO:0007669"/>
    <property type="project" value="InterPro"/>
</dbReference>
<dbReference type="Pfam" id="PF14525">
    <property type="entry name" value="AraC_binding_2"/>
    <property type="match status" value="1"/>
</dbReference>
<proteinExistence type="predicted"/>
<dbReference type="Pfam" id="PF12833">
    <property type="entry name" value="HTH_18"/>
    <property type="match status" value="1"/>
</dbReference>
<accession>H5U3H1</accession>
<keyword evidence="1" id="KW-0805">Transcription regulation</keyword>
<sequence>MTESARFLDPECAAPDGTVALSTRELASSEGRAIWAETLDSTYCEMAVDWPSAQTSFAADIRARSLGDIAVSVVRADPHTVVRTPAMIESDPGTDYLLCLISRGSATITQDSRTGVLERGAFGLVDSSRPFVVSGVTEFEQIVLRVPRELFAARVGVTIADAVMAQTISAEGGVGRLASNILVDIATHDDGLEDASLGAVSSAVLDVVSAAVNHQASGLSVTDRLHVDDLLRVQSVMSRDMSDPDRSLADVGAELGMSVRYIHKLFSSAGTTPRVWLYAKRIDRAKRLLRQTDLSAAEIGAQLGFRDASHFSRTFSRHCGRSPSQFRADAST</sequence>
<keyword evidence="6" id="KW-1185">Reference proteome</keyword>
<dbReference type="InterPro" id="IPR009057">
    <property type="entry name" value="Homeodomain-like_sf"/>
</dbReference>
<dbReference type="EMBL" id="BAFC01000094">
    <property type="protein sequence ID" value="GAB40279.1"/>
    <property type="molecule type" value="Genomic_DNA"/>
</dbReference>